<name>A0ACA9QKC0_9GLOM</name>
<sequence>MCNELNLVVIAYKKQLEINYLNDEEWEVVDNIVELLESILIITKLLFSSSYPTVSDIMKQNNGAVYNSRSKLNKYWSIFEESTTITTILDPSSKLLIFPASDKKDTALTSLRNTIAHYNWAENKYKFLILAKMARNFLSIQGTS</sequence>
<accession>A0ACA9QKC0</accession>
<keyword evidence="2" id="KW-1185">Reference proteome</keyword>
<protein>
    <submittedName>
        <fullName evidence="1">11963_t:CDS:1</fullName>
    </submittedName>
</protein>
<dbReference type="EMBL" id="CAJVPU010048879">
    <property type="protein sequence ID" value="CAG8756400.1"/>
    <property type="molecule type" value="Genomic_DNA"/>
</dbReference>
<reference evidence="1" key="1">
    <citation type="submission" date="2021-06" db="EMBL/GenBank/DDBJ databases">
        <authorList>
            <person name="Kallberg Y."/>
            <person name="Tangrot J."/>
            <person name="Rosling A."/>
        </authorList>
    </citation>
    <scope>NUCLEOTIDE SEQUENCE</scope>
    <source>
        <strain evidence="1">IL203A</strain>
    </source>
</reference>
<dbReference type="Proteomes" id="UP000789702">
    <property type="component" value="Unassembled WGS sequence"/>
</dbReference>
<comment type="caution">
    <text evidence="1">The sequence shown here is derived from an EMBL/GenBank/DDBJ whole genome shotgun (WGS) entry which is preliminary data.</text>
</comment>
<proteinExistence type="predicted"/>
<gene>
    <name evidence="1" type="ORF">DHETER_LOCUS14977</name>
</gene>
<evidence type="ECO:0000313" key="2">
    <source>
        <dbReference type="Proteomes" id="UP000789702"/>
    </source>
</evidence>
<evidence type="ECO:0000313" key="1">
    <source>
        <dbReference type="EMBL" id="CAG8756400.1"/>
    </source>
</evidence>
<organism evidence="1 2">
    <name type="scientific">Dentiscutata heterogama</name>
    <dbReference type="NCBI Taxonomy" id="1316150"/>
    <lineage>
        <taxon>Eukaryota</taxon>
        <taxon>Fungi</taxon>
        <taxon>Fungi incertae sedis</taxon>
        <taxon>Mucoromycota</taxon>
        <taxon>Glomeromycotina</taxon>
        <taxon>Glomeromycetes</taxon>
        <taxon>Diversisporales</taxon>
        <taxon>Gigasporaceae</taxon>
        <taxon>Dentiscutata</taxon>
    </lineage>
</organism>
<feature type="non-terminal residue" evidence="1">
    <location>
        <position position="144"/>
    </location>
</feature>